<keyword evidence="3" id="KW-0449">Lipoprotein</keyword>
<evidence type="ECO:0000313" key="3">
    <source>
        <dbReference type="EMBL" id="QVT81652.1"/>
    </source>
</evidence>
<name>A0ABX8ENE3_9ACTN</name>
<dbReference type="NCBIfam" id="TIGR00996">
    <property type="entry name" value="Mtu_fam_mce"/>
    <property type="match status" value="1"/>
</dbReference>
<feature type="domain" description="Mammalian cell entry C-terminal" evidence="2">
    <location>
        <begin position="113"/>
        <end position="291"/>
    </location>
</feature>
<sequence>MEALKKAVGPLVVVALVLAGALVMLDGDDRKTVTALFPRAISVYEGSDVRVLGVPVGTVDTVTPEGTAVRVEMSYESSTDIPADATAVIVAPSIVGDRFVQLTPPYGREGASTDTLPDGAELGLDRTSVPIELDQIYSSLNDLSVALGPDGANADGALTDLLESTADNFAGQGESFNQTIRDFSTLTTTLDDNKEELFGATAELGQFVETLADNDQTVRDFNQSLAQVSSVLSGEREELRAALSNLATALTEVGRFVRDNRDILTEDIAGLNDVAKILSDRRAALDEVLEVAPVALNNLALTYNPEAGTLDTNANLGMLPEQILDDPSRFLCGLVEPNDPTDGGACDAIQLLVDDILQQGNNRAPFLGAGTGTSYGERFDPSLGGLVEGTR</sequence>
<proteinExistence type="predicted"/>
<keyword evidence="4" id="KW-1185">Reference proteome</keyword>
<evidence type="ECO:0000259" key="1">
    <source>
        <dbReference type="Pfam" id="PF02470"/>
    </source>
</evidence>
<dbReference type="InterPro" id="IPR003399">
    <property type="entry name" value="Mce/MlaD"/>
</dbReference>
<dbReference type="InterPro" id="IPR005693">
    <property type="entry name" value="Mce"/>
</dbReference>
<gene>
    <name evidence="3" type="primary">lprN_2</name>
    <name evidence="3" type="ORF">ENKNEFLB_04065</name>
</gene>
<organism evidence="3 4">
    <name type="scientific">Nocardioides aquaticus</name>
    <dbReference type="NCBI Taxonomy" id="160826"/>
    <lineage>
        <taxon>Bacteria</taxon>
        <taxon>Bacillati</taxon>
        <taxon>Actinomycetota</taxon>
        <taxon>Actinomycetes</taxon>
        <taxon>Propionibacteriales</taxon>
        <taxon>Nocardioidaceae</taxon>
        <taxon>Nocardioides</taxon>
    </lineage>
</organism>
<dbReference type="Pfam" id="PF02470">
    <property type="entry name" value="MlaD"/>
    <property type="match status" value="1"/>
</dbReference>
<evidence type="ECO:0000313" key="4">
    <source>
        <dbReference type="Proteomes" id="UP000679307"/>
    </source>
</evidence>
<evidence type="ECO:0000259" key="2">
    <source>
        <dbReference type="Pfam" id="PF11887"/>
    </source>
</evidence>
<feature type="domain" description="Mce/MlaD" evidence="1">
    <location>
        <begin position="31"/>
        <end position="105"/>
    </location>
</feature>
<dbReference type="EMBL" id="CP075371">
    <property type="protein sequence ID" value="QVT81652.1"/>
    <property type="molecule type" value="Genomic_DNA"/>
</dbReference>
<dbReference type="Pfam" id="PF11887">
    <property type="entry name" value="Mce4_CUP1"/>
    <property type="match status" value="1"/>
</dbReference>
<dbReference type="InterPro" id="IPR024516">
    <property type="entry name" value="Mce_C"/>
</dbReference>
<accession>A0ABX8ENE3</accession>
<dbReference type="Proteomes" id="UP000679307">
    <property type="component" value="Chromosome"/>
</dbReference>
<dbReference type="RefSeq" id="WP_214056995.1">
    <property type="nucleotide sequence ID" value="NZ_BAAAHS010000132.1"/>
</dbReference>
<dbReference type="PANTHER" id="PTHR33371:SF4">
    <property type="entry name" value="INTERMEMBRANE PHOSPHOLIPID TRANSPORT SYSTEM BINDING PROTEIN MLAD"/>
    <property type="match status" value="1"/>
</dbReference>
<reference evidence="3 4" key="1">
    <citation type="submission" date="2021-05" db="EMBL/GenBank/DDBJ databases">
        <title>Complete genome of Nocardioides aquaticus KCTC 9944T isolated from meromictic and hypersaline Ekho Lake, Antarctica.</title>
        <authorList>
            <person name="Hwang K."/>
            <person name="Kim K.M."/>
            <person name="Choe H."/>
        </authorList>
    </citation>
    <scope>NUCLEOTIDE SEQUENCE [LARGE SCALE GENOMIC DNA]</scope>
    <source>
        <strain evidence="3 4">KCTC 9944</strain>
    </source>
</reference>
<dbReference type="PANTHER" id="PTHR33371">
    <property type="entry name" value="INTERMEMBRANE PHOSPHOLIPID TRANSPORT SYSTEM BINDING PROTEIN MLAD-RELATED"/>
    <property type="match status" value="1"/>
</dbReference>
<protein>
    <submittedName>
        <fullName evidence="3">Lipoprotein LprN</fullName>
    </submittedName>
</protein>
<dbReference type="InterPro" id="IPR052336">
    <property type="entry name" value="MlaD_Phospholipid_Transporter"/>
</dbReference>